<accession>A0AAJ0C7B1</accession>
<dbReference type="PANTHER" id="PTHR28186:SF1">
    <property type="entry name" value="MEIOTICALLY UP-REGULATED GENE 9 PROTEIN"/>
    <property type="match status" value="1"/>
</dbReference>
<dbReference type="PANTHER" id="PTHR28186">
    <property type="entry name" value="MEIOTICALLY UP-REGULATED GENE 9 PROTEIN"/>
    <property type="match status" value="1"/>
</dbReference>
<reference evidence="2" key="1">
    <citation type="submission" date="2023-06" db="EMBL/GenBank/DDBJ databases">
        <title>Genome-scale phylogeny and comparative genomics of the fungal order Sordariales.</title>
        <authorList>
            <consortium name="Lawrence Berkeley National Laboratory"/>
            <person name="Hensen N."/>
            <person name="Bonometti L."/>
            <person name="Westerberg I."/>
            <person name="Brannstrom I.O."/>
            <person name="Guillou S."/>
            <person name="Cros-Aarteil S."/>
            <person name="Calhoun S."/>
            <person name="Haridas S."/>
            <person name="Kuo A."/>
            <person name="Mondo S."/>
            <person name="Pangilinan J."/>
            <person name="Riley R."/>
            <person name="Labutti K."/>
            <person name="Andreopoulos B."/>
            <person name="Lipzen A."/>
            <person name="Chen C."/>
            <person name="Yanf M."/>
            <person name="Daum C."/>
            <person name="Ng V."/>
            <person name="Clum A."/>
            <person name="Steindorff A."/>
            <person name="Ohm R."/>
            <person name="Martin F."/>
            <person name="Silar P."/>
            <person name="Natvig D."/>
            <person name="Lalanne C."/>
            <person name="Gautier V."/>
            <person name="Ament-Velasquez S.L."/>
            <person name="Kruys A."/>
            <person name="Hutchinson M.I."/>
            <person name="Powell A.J."/>
            <person name="Barry K."/>
            <person name="Miller A.N."/>
            <person name="Grigoriev I.V."/>
            <person name="Debuchy R."/>
            <person name="Gladieux P."/>
            <person name="Thoren M.H."/>
            <person name="Johannesson H."/>
        </authorList>
    </citation>
    <scope>NUCLEOTIDE SEQUENCE</scope>
    <source>
        <strain evidence="2">8032-3</strain>
    </source>
</reference>
<proteinExistence type="predicted"/>
<feature type="region of interest" description="Disordered" evidence="1">
    <location>
        <begin position="1"/>
        <end position="89"/>
    </location>
</feature>
<feature type="compositionally biased region" description="Gly residues" evidence="1">
    <location>
        <begin position="218"/>
        <end position="240"/>
    </location>
</feature>
<evidence type="ECO:0008006" key="4">
    <source>
        <dbReference type="Google" id="ProtNLM"/>
    </source>
</evidence>
<feature type="compositionally biased region" description="Polar residues" evidence="1">
    <location>
        <begin position="391"/>
        <end position="404"/>
    </location>
</feature>
<feature type="compositionally biased region" description="Low complexity" evidence="1">
    <location>
        <begin position="166"/>
        <end position="177"/>
    </location>
</feature>
<protein>
    <recommendedName>
        <fullName evidence="4">DUF2406 domain-containing protein</fullName>
    </recommendedName>
</protein>
<gene>
    <name evidence="2" type="ORF">QBC33DRAFT_308939</name>
</gene>
<evidence type="ECO:0000313" key="2">
    <source>
        <dbReference type="EMBL" id="KAK1769999.1"/>
    </source>
</evidence>
<feature type="compositionally biased region" description="Polar residues" evidence="1">
    <location>
        <begin position="350"/>
        <end position="370"/>
    </location>
</feature>
<dbReference type="RefSeq" id="XP_060286212.1">
    <property type="nucleotide sequence ID" value="XM_060423463.1"/>
</dbReference>
<organism evidence="2 3">
    <name type="scientific">Phialemonium atrogriseum</name>
    <dbReference type="NCBI Taxonomy" id="1093897"/>
    <lineage>
        <taxon>Eukaryota</taxon>
        <taxon>Fungi</taxon>
        <taxon>Dikarya</taxon>
        <taxon>Ascomycota</taxon>
        <taxon>Pezizomycotina</taxon>
        <taxon>Sordariomycetes</taxon>
        <taxon>Sordariomycetidae</taxon>
        <taxon>Cephalothecales</taxon>
        <taxon>Cephalothecaceae</taxon>
        <taxon>Phialemonium</taxon>
    </lineage>
</organism>
<feature type="compositionally biased region" description="Polar residues" evidence="1">
    <location>
        <begin position="16"/>
        <end position="32"/>
    </location>
</feature>
<comment type="caution">
    <text evidence="2">The sequence shown here is derived from an EMBL/GenBank/DDBJ whole genome shotgun (WGS) entry which is preliminary data.</text>
</comment>
<feature type="region of interest" description="Disordered" evidence="1">
    <location>
        <begin position="350"/>
        <end position="423"/>
    </location>
</feature>
<feature type="compositionally biased region" description="Polar residues" evidence="1">
    <location>
        <begin position="304"/>
        <end position="315"/>
    </location>
</feature>
<feature type="compositionally biased region" description="Basic residues" evidence="1">
    <location>
        <begin position="413"/>
        <end position="423"/>
    </location>
</feature>
<dbReference type="EMBL" id="MU839001">
    <property type="protein sequence ID" value="KAK1769999.1"/>
    <property type="molecule type" value="Genomic_DNA"/>
</dbReference>
<dbReference type="GeneID" id="85306650"/>
<feature type="region of interest" description="Disordered" evidence="1">
    <location>
        <begin position="166"/>
        <end position="194"/>
    </location>
</feature>
<feature type="compositionally biased region" description="Basic and acidic residues" evidence="1">
    <location>
        <begin position="46"/>
        <end position="79"/>
    </location>
</feature>
<dbReference type="AlphaFoldDB" id="A0AAJ0C7B1"/>
<evidence type="ECO:0000313" key="3">
    <source>
        <dbReference type="Proteomes" id="UP001244011"/>
    </source>
</evidence>
<name>A0AAJ0C7B1_9PEZI</name>
<keyword evidence="3" id="KW-1185">Reference proteome</keyword>
<dbReference type="InterPro" id="IPR018809">
    <property type="entry name" value="DUF2406"/>
</dbReference>
<evidence type="ECO:0000256" key="1">
    <source>
        <dbReference type="SAM" id="MobiDB-lite"/>
    </source>
</evidence>
<dbReference type="Pfam" id="PF10295">
    <property type="entry name" value="DUF2406"/>
    <property type="match status" value="1"/>
</dbReference>
<feature type="region of interest" description="Disordered" evidence="1">
    <location>
        <begin position="211"/>
        <end position="331"/>
    </location>
</feature>
<dbReference type="Proteomes" id="UP001244011">
    <property type="component" value="Unassembled WGS sequence"/>
</dbReference>
<sequence length="423" mass="46716">MAAHDNHPLPPPPGPAQNTFRTTPQEQSTPAQQYRPRQKSRTFSFRSDKSHKPNRDSHHHIDTHETPAEKEAKRLHTKADPTMAMNEAEPGVVQATVKSSLASIRAMQHMDSYGNPIAEPDRSNPTRSRWERPLDTIRSFEAAIDGGYSRKSLYRSDSESVANFNRRSSYYNNNGGRFPQEGYYGGRSQPASRPEVNQIDMRQGGMSRDSFYDLQQQGGQGGQGGYYNGNGHNGYNGGFSGTPPLAPPGRQRYSRMASEPQLSAHRQPQPDAHVYPIPNNHRSYETVASAAGSGSYGEPAGYQTDPTSSDNSSVERMQPPQKRQQEPVNDYGIGFTQNSTYQPPTFTVGANGTNGAKANSNQANGYQSNGYRGPPPAPPKDNRGSILRKPISQTLSANSNSQERPSVGEKRKSWFARRFSKQT</sequence>